<feature type="chain" id="PRO_5005206055" evidence="1">
    <location>
        <begin position="26"/>
        <end position="108"/>
    </location>
</feature>
<keyword evidence="3" id="KW-1185">Reference proteome</keyword>
<evidence type="ECO:0000313" key="2">
    <source>
        <dbReference type="EMBL" id="AKO53741.1"/>
    </source>
</evidence>
<evidence type="ECO:0000256" key="1">
    <source>
        <dbReference type="SAM" id="SignalP"/>
    </source>
</evidence>
<accession>A0A0H4I3V6</accession>
<protein>
    <submittedName>
        <fullName evidence="2">Uncharacterized protein</fullName>
    </submittedName>
</protein>
<dbReference type="KEGG" id="mpq:ABA45_15975"/>
<dbReference type="STRING" id="330734.ABA45_15975"/>
<feature type="signal peptide" evidence="1">
    <location>
        <begin position="1"/>
        <end position="25"/>
    </location>
</feature>
<keyword evidence="1" id="KW-0732">Signal</keyword>
<name>A0A0H4I3V6_9GAMM</name>
<sequence length="108" mass="11783">MNLINRAACGLTAVLLMALVGGAAASSQIPEQRRENWLDPDLAGFVLQNATHLRYEISVAKGPRVKSLLRLLQSRASQVDLGCLQDIAENADSAYELYLGLKNADRRC</sequence>
<organism evidence="2 3">
    <name type="scientific">Marinobacter psychrophilus</name>
    <dbReference type="NCBI Taxonomy" id="330734"/>
    <lineage>
        <taxon>Bacteria</taxon>
        <taxon>Pseudomonadati</taxon>
        <taxon>Pseudomonadota</taxon>
        <taxon>Gammaproteobacteria</taxon>
        <taxon>Pseudomonadales</taxon>
        <taxon>Marinobacteraceae</taxon>
        <taxon>Marinobacter</taxon>
    </lineage>
</organism>
<proteinExistence type="predicted"/>
<dbReference type="Proteomes" id="UP000036406">
    <property type="component" value="Chromosome"/>
</dbReference>
<gene>
    <name evidence="2" type="ORF">ABA45_15975</name>
</gene>
<evidence type="ECO:0000313" key="3">
    <source>
        <dbReference type="Proteomes" id="UP000036406"/>
    </source>
</evidence>
<dbReference type="AlphaFoldDB" id="A0A0H4I3V6"/>
<reference evidence="2 3" key="1">
    <citation type="submission" date="2015-05" db="EMBL/GenBank/DDBJ databases">
        <title>Complete genome of Marinobacter psychrophilus strain 20041T isolated from sea-ice of the Canadian Basin.</title>
        <authorList>
            <person name="Song L."/>
            <person name="Ren L."/>
            <person name="Yu Y."/>
            <person name="Wang X."/>
        </authorList>
    </citation>
    <scope>NUCLEOTIDE SEQUENCE [LARGE SCALE GENOMIC DNA]</scope>
    <source>
        <strain evidence="2 3">20041</strain>
    </source>
</reference>
<dbReference type="EMBL" id="CP011494">
    <property type="protein sequence ID" value="AKO53741.1"/>
    <property type="molecule type" value="Genomic_DNA"/>
</dbReference>
<dbReference type="PATRIC" id="fig|330734.3.peg.3363"/>
<dbReference type="RefSeq" id="WP_048387800.1">
    <property type="nucleotide sequence ID" value="NZ_CP011494.1"/>
</dbReference>